<evidence type="ECO:0008006" key="4">
    <source>
        <dbReference type="Google" id="ProtNLM"/>
    </source>
</evidence>
<comment type="caution">
    <text evidence="2">The sequence shown here is derived from an EMBL/GenBank/DDBJ whole genome shotgun (WGS) entry which is preliminary data.</text>
</comment>
<dbReference type="RefSeq" id="WP_119399170.1">
    <property type="nucleotide sequence ID" value="NZ_QWJJ01000009.1"/>
</dbReference>
<organism evidence="2 3">
    <name type="scientific">Pseudooceanicola sediminis</name>
    <dbReference type="NCBI Taxonomy" id="2211117"/>
    <lineage>
        <taxon>Bacteria</taxon>
        <taxon>Pseudomonadati</taxon>
        <taxon>Pseudomonadota</taxon>
        <taxon>Alphaproteobacteria</taxon>
        <taxon>Rhodobacterales</taxon>
        <taxon>Paracoccaceae</taxon>
        <taxon>Pseudooceanicola</taxon>
    </lineage>
</organism>
<feature type="signal peptide" evidence="1">
    <location>
        <begin position="1"/>
        <end position="21"/>
    </location>
</feature>
<proteinExistence type="predicted"/>
<reference evidence="2 3" key="1">
    <citation type="submission" date="2018-08" db="EMBL/GenBank/DDBJ databases">
        <title>Pseudooceanicola sediminis CY03 in the family Rhodobacteracea.</title>
        <authorList>
            <person name="Zhang Y.-J."/>
        </authorList>
    </citation>
    <scope>NUCLEOTIDE SEQUENCE [LARGE SCALE GENOMIC DNA]</scope>
    <source>
        <strain evidence="2 3">CY03</strain>
    </source>
</reference>
<dbReference type="InterPro" id="IPR036709">
    <property type="entry name" value="Autotransporte_beta_dom_sf"/>
</dbReference>
<evidence type="ECO:0000313" key="2">
    <source>
        <dbReference type="EMBL" id="RII38452.1"/>
    </source>
</evidence>
<keyword evidence="3" id="KW-1185">Reference proteome</keyword>
<dbReference type="SUPFAM" id="SSF103515">
    <property type="entry name" value="Autotransporter"/>
    <property type="match status" value="1"/>
</dbReference>
<dbReference type="AlphaFoldDB" id="A0A399J3G6"/>
<evidence type="ECO:0000313" key="3">
    <source>
        <dbReference type="Proteomes" id="UP000265848"/>
    </source>
</evidence>
<dbReference type="OrthoDB" id="7256004at2"/>
<name>A0A399J3G6_9RHOB</name>
<accession>A0A399J3G6</accession>
<evidence type="ECO:0000256" key="1">
    <source>
        <dbReference type="SAM" id="SignalP"/>
    </source>
</evidence>
<dbReference type="Gene3D" id="2.40.160.170">
    <property type="match status" value="1"/>
</dbReference>
<sequence>MKTTICAATLATLIGATAAQAQDAALTLDAGLSTLGVFVQPVYALNDRVSLRAPIYYGAFSDTFEFDDNSVDGELKALSAALAANFFPMGTGFFLSGGVAFGGYEANGSTDEITANGSTYTGDFGVSLKQKKTVAPQLSMGFRQKNKGGMTASFEIGARFASYEMSISGAEQLSPQGQSDVADEVAKTNRDLDDYDVIPFLGLSVGWAF</sequence>
<feature type="chain" id="PRO_5017250279" description="Outer membrane protein beta-barrel domain-containing protein" evidence="1">
    <location>
        <begin position="22"/>
        <end position="209"/>
    </location>
</feature>
<gene>
    <name evidence="2" type="ORF">DL237_11230</name>
</gene>
<dbReference type="Proteomes" id="UP000265848">
    <property type="component" value="Unassembled WGS sequence"/>
</dbReference>
<keyword evidence="1" id="KW-0732">Signal</keyword>
<protein>
    <recommendedName>
        <fullName evidence="4">Outer membrane protein beta-barrel domain-containing protein</fullName>
    </recommendedName>
</protein>
<dbReference type="EMBL" id="QWJJ01000009">
    <property type="protein sequence ID" value="RII38452.1"/>
    <property type="molecule type" value="Genomic_DNA"/>
</dbReference>